<dbReference type="AlphaFoldDB" id="A0A1H7LMF1"/>
<gene>
    <name evidence="2" type="ORF">SAMN05216387_104108</name>
</gene>
<proteinExistence type="predicted"/>
<dbReference type="Proteomes" id="UP000198620">
    <property type="component" value="Unassembled WGS sequence"/>
</dbReference>
<feature type="region of interest" description="Disordered" evidence="1">
    <location>
        <begin position="1"/>
        <end position="30"/>
    </location>
</feature>
<evidence type="ECO:0000313" key="2">
    <source>
        <dbReference type="EMBL" id="SEL00133.1"/>
    </source>
</evidence>
<dbReference type="InterPro" id="IPR058400">
    <property type="entry name" value="DUF8087"/>
</dbReference>
<organism evidence="2 3">
    <name type="scientific">Nitrosovibrio tenuis</name>
    <dbReference type="NCBI Taxonomy" id="1233"/>
    <lineage>
        <taxon>Bacteria</taxon>
        <taxon>Pseudomonadati</taxon>
        <taxon>Pseudomonadota</taxon>
        <taxon>Betaproteobacteria</taxon>
        <taxon>Nitrosomonadales</taxon>
        <taxon>Nitrosomonadaceae</taxon>
        <taxon>Nitrosovibrio</taxon>
    </lineage>
</organism>
<dbReference type="OrthoDB" id="8568245at2"/>
<sequence length="96" mass="10811">MGQAKLRGSREERIAQGKARKRPPEKGGYVSTKNPIGMRFVVEDVTLDEDEEGFFLVQVIDESSDDDTSALGDELDPEEWFTLVDRYGLVKSEAKM</sequence>
<dbReference type="RefSeq" id="WP_090828341.1">
    <property type="nucleotide sequence ID" value="NZ_FOBH01000004.1"/>
</dbReference>
<name>A0A1H7LMF1_9PROT</name>
<accession>A0A1H7LMF1</accession>
<evidence type="ECO:0000256" key="1">
    <source>
        <dbReference type="SAM" id="MobiDB-lite"/>
    </source>
</evidence>
<reference evidence="2 3" key="1">
    <citation type="submission" date="2016-10" db="EMBL/GenBank/DDBJ databases">
        <authorList>
            <person name="de Groot N.N."/>
        </authorList>
    </citation>
    <scope>NUCLEOTIDE SEQUENCE [LARGE SCALE GENOMIC DNA]</scope>
    <source>
        <strain evidence="2 3">Nv1</strain>
    </source>
</reference>
<protein>
    <submittedName>
        <fullName evidence="2">Uncharacterized protein</fullName>
    </submittedName>
</protein>
<dbReference type="Pfam" id="PF26332">
    <property type="entry name" value="DUF8087"/>
    <property type="match status" value="1"/>
</dbReference>
<evidence type="ECO:0000313" key="3">
    <source>
        <dbReference type="Proteomes" id="UP000198620"/>
    </source>
</evidence>
<dbReference type="EMBL" id="FOBH01000004">
    <property type="protein sequence ID" value="SEL00133.1"/>
    <property type="molecule type" value="Genomic_DNA"/>
</dbReference>
<keyword evidence="3" id="KW-1185">Reference proteome</keyword>